<keyword evidence="4" id="KW-0949">S-adenosyl-L-methionine</keyword>
<dbReference type="InterPro" id="IPR029063">
    <property type="entry name" value="SAM-dependent_MTases_sf"/>
</dbReference>
<dbReference type="Proteomes" id="UP001187192">
    <property type="component" value="Unassembled WGS sequence"/>
</dbReference>
<dbReference type="PANTHER" id="PTHR23245:SF25">
    <property type="entry name" value="TRNA WYBUTOSINE-SYNTHESIZING PROTEIN 2 HOMOLOG"/>
    <property type="match status" value="1"/>
</dbReference>
<dbReference type="InterPro" id="IPR006652">
    <property type="entry name" value="Kelch_1"/>
</dbReference>
<dbReference type="InterPro" id="IPR036602">
    <property type="entry name" value="tRNA_yW-synthesising-like_sf"/>
</dbReference>
<sequence>MLASLGLSETDKSPKGSLDTPIIPLINAINSHPSYFTTSSCSGRISILSQPTTTAPKPKKKASGGFWLFITHEPADPDSVLNLLFPSEANRSDQQSELIFRFEPFILAVECKDLASAQSLVSMAIASGFRESGITSISKRVIIAIRCSIRLELPLGSNQKIMVSPEYVRYLVAIGNEKMEANRKRTDGFFQALQNNGFGSMNEAVECSSGSVCSDGSEELEGKDEDFHSGLVEVPSSSLSVIKMDIVGEPIEKLFLWGHSACKMGSSNRNGVLVFGGFGGMGRHGRRNTCFLLDTLSGTLKEIVTVGGPSPRLSHTSSLIGDNMFVLGGRAGPQDILSDVWVLNTTENEWKFLECSGDVFHSRHRHVAAVIGTKIYVFGGLNNDSVSSSFHILDTTIMQWKQLVVGGEQPCARHSHSMVACGSQLFIFGGYDGEKALGDLYSFDIETCQWKKEEVAGRSPHARFSHSMFVYKNYIGVIGGCPVQQHFEELSVFDLHVRMWRHLKLDSTDKDLFLRSAANVVGDDLVMIGGGAACYAFGTKFSEPMKINLLPLNSSFSNIRSAESGGRHITQTYDGEKKESGGGFKISQTEHPQTLSGDPGIDFASDLSYESNDVDQQLTSSYWVLQMERKYAKTGKDILKKFGWLDLARKVYSREDGLHICFPVNGNFCNVLHSFGDTFERKNGHLLKPVKAEGSVFNDVTCLKALNILKECGAVKVVDEVVQVRKAAKSPFNAMNEAVATLIKEKGLPITLLEELPTRWERLGDIIVLPISYFKNPLWNSIEEELWPIIAKSLNTRRLARQGRVAQTGTRDSTLEILVGESGWVDHRENGIIYSFDAKKCMFSWGNLSEKRRMAHLDCKNEVLVDLFAGIGYFVLPFLVGAKAKQVYACEWNPHAVEALKRNLQLNSVADRCIVLEGDNRATAPKGVADRVCLGLLPTSEGSWITAVRALRSEGGMLHVHGNVKDSEEGSWVEHVSNSISEIAKSEGLCWEVSVEHLERVKWYAPHIRHLVADLHCLQLELLDSGVCQLRHVIVPLLSASMLGTFCNVVHHYSA</sequence>
<dbReference type="GO" id="GO:0030488">
    <property type="term" value="P:tRNA methylation"/>
    <property type="evidence" value="ECO:0007669"/>
    <property type="project" value="TreeGrafter"/>
</dbReference>
<evidence type="ECO:0000313" key="10">
    <source>
        <dbReference type="EMBL" id="GMN30403.1"/>
    </source>
</evidence>
<dbReference type="GO" id="GO:0005737">
    <property type="term" value="C:cytoplasm"/>
    <property type="evidence" value="ECO:0007669"/>
    <property type="project" value="TreeGrafter"/>
</dbReference>
<dbReference type="Gene3D" id="3.30.300.110">
    <property type="entry name" value="Met-10+ protein-like domains"/>
    <property type="match status" value="1"/>
</dbReference>
<name>A0AA87ZPE2_FICCA</name>
<dbReference type="Pfam" id="PF02676">
    <property type="entry name" value="TYW3"/>
    <property type="match status" value="1"/>
</dbReference>
<dbReference type="EMBL" id="BTGU01000003">
    <property type="protein sequence ID" value="GMN30403.1"/>
    <property type="molecule type" value="Genomic_DNA"/>
</dbReference>
<dbReference type="GO" id="GO:0008175">
    <property type="term" value="F:tRNA methyltransferase activity"/>
    <property type="evidence" value="ECO:0007669"/>
    <property type="project" value="TreeGrafter"/>
</dbReference>
<dbReference type="Gene3D" id="2.120.10.80">
    <property type="entry name" value="Kelch-type beta propeller"/>
    <property type="match status" value="2"/>
</dbReference>
<proteinExistence type="predicted"/>
<evidence type="ECO:0000256" key="6">
    <source>
        <dbReference type="ARBA" id="ARBA00049202"/>
    </source>
</evidence>
<protein>
    <recommendedName>
        <fullName evidence="9">SAM-dependent methyltransferase TRM5/TYW2-type domain-containing protein</fullName>
    </recommendedName>
</protein>
<evidence type="ECO:0000256" key="7">
    <source>
        <dbReference type="ARBA" id="ARBA00049400"/>
    </source>
</evidence>
<reference evidence="10" key="1">
    <citation type="submission" date="2023-07" db="EMBL/GenBank/DDBJ databases">
        <title>draft genome sequence of fig (Ficus carica).</title>
        <authorList>
            <person name="Takahashi T."/>
            <person name="Nishimura K."/>
        </authorList>
    </citation>
    <scope>NUCLEOTIDE SEQUENCE</scope>
</reference>
<dbReference type="GO" id="GO:0102522">
    <property type="term" value="F:tRNA 4-demethylwyosine alpha-amino-alpha-carboxypropyltransferase activity"/>
    <property type="evidence" value="ECO:0007669"/>
    <property type="project" value="UniProtKB-EC"/>
</dbReference>
<dbReference type="InterPro" id="IPR056744">
    <property type="entry name" value="TRM5/TYW2-like_N"/>
</dbReference>
<keyword evidence="5" id="KW-0819">tRNA processing</keyword>
<evidence type="ECO:0000256" key="8">
    <source>
        <dbReference type="SAM" id="MobiDB-lite"/>
    </source>
</evidence>
<evidence type="ECO:0000256" key="1">
    <source>
        <dbReference type="ARBA" id="ARBA00004797"/>
    </source>
</evidence>
<evidence type="ECO:0000256" key="2">
    <source>
        <dbReference type="ARBA" id="ARBA00022603"/>
    </source>
</evidence>
<comment type="pathway">
    <text evidence="1">tRNA modification; wybutosine-tRNA(Phe) biosynthesis.</text>
</comment>
<feature type="domain" description="SAM-dependent methyltransferase TRM5/TYW2-type" evidence="9">
    <location>
        <begin position="760"/>
        <end position="1019"/>
    </location>
</feature>
<evidence type="ECO:0000256" key="5">
    <source>
        <dbReference type="ARBA" id="ARBA00022694"/>
    </source>
</evidence>
<comment type="catalytic activity">
    <reaction evidence="6">
        <text>4-demethyl-7-[(3S)-3-amino-3-carboxypropyl]wyosine(37) in tRNA(Phe) + S-adenosyl-L-methionine = 7-[(3S)-3-amino-3-carboxypropyl]wyosine(37) in tRNA(Phe) + S-adenosyl-L-homocysteine + H(+)</text>
        <dbReference type="Rhea" id="RHEA:36635"/>
        <dbReference type="Rhea" id="RHEA-COMP:10378"/>
        <dbReference type="Rhea" id="RHEA-COMP:10379"/>
        <dbReference type="ChEBI" id="CHEBI:15378"/>
        <dbReference type="ChEBI" id="CHEBI:57856"/>
        <dbReference type="ChEBI" id="CHEBI:59789"/>
        <dbReference type="ChEBI" id="CHEBI:73543"/>
        <dbReference type="ChEBI" id="CHEBI:73550"/>
        <dbReference type="EC" id="2.1.1.282"/>
    </reaction>
</comment>
<evidence type="ECO:0000256" key="3">
    <source>
        <dbReference type="ARBA" id="ARBA00022679"/>
    </source>
</evidence>
<dbReference type="SUPFAM" id="SSF117281">
    <property type="entry name" value="Kelch motif"/>
    <property type="match status" value="1"/>
</dbReference>
<evidence type="ECO:0000313" key="11">
    <source>
        <dbReference type="Proteomes" id="UP001187192"/>
    </source>
</evidence>
<keyword evidence="11" id="KW-1185">Reference proteome</keyword>
<comment type="caution">
    <text evidence="10">The sequence shown here is derived from an EMBL/GenBank/DDBJ whole genome shotgun (WGS) entry which is preliminary data.</text>
</comment>
<dbReference type="AlphaFoldDB" id="A0AA87ZPE2"/>
<dbReference type="InterPro" id="IPR015915">
    <property type="entry name" value="Kelch-typ_b-propeller"/>
</dbReference>
<organism evidence="10 11">
    <name type="scientific">Ficus carica</name>
    <name type="common">Common fig</name>
    <dbReference type="NCBI Taxonomy" id="3494"/>
    <lineage>
        <taxon>Eukaryota</taxon>
        <taxon>Viridiplantae</taxon>
        <taxon>Streptophyta</taxon>
        <taxon>Embryophyta</taxon>
        <taxon>Tracheophyta</taxon>
        <taxon>Spermatophyta</taxon>
        <taxon>Magnoliopsida</taxon>
        <taxon>eudicotyledons</taxon>
        <taxon>Gunneridae</taxon>
        <taxon>Pentapetalae</taxon>
        <taxon>rosids</taxon>
        <taxon>fabids</taxon>
        <taxon>Rosales</taxon>
        <taxon>Moraceae</taxon>
        <taxon>Ficeae</taxon>
        <taxon>Ficus</taxon>
    </lineage>
</organism>
<evidence type="ECO:0000259" key="9">
    <source>
        <dbReference type="PROSITE" id="PS51684"/>
    </source>
</evidence>
<dbReference type="InterPro" id="IPR056743">
    <property type="entry name" value="TRM5-TYW2-like_MTfase"/>
</dbReference>
<dbReference type="SUPFAM" id="SSF53335">
    <property type="entry name" value="S-adenosyl-L-methionine-dependent methyltransferases"/>
    <property type="match status" value="1"/>
</dbReference>
<dbReference type="FunFam" id="3.40.50.150:FF:000131">
    <property type="entry name" value="tRNA wybutosine-synthesizing protein 2/3/4"/>
    <property type="match status" value="1"/>
</dbReference>
<gene>
    <name evidence="10" type="ORF">TIFTF001_002781</name>
</gene>
<dbReference type="Pfam" id="PF25133">
    <property type="entry name" value="TYW2_N_2"/>
    <property type="match status" value="1"/>
</dbReference>
<dbReference type="PROSITE" id="PS51684">
    <property type="entry name" value="SAM_MT_TRM5_TYW2"/>
    <property type="match status" value="1"/>
</dbReference>
<dbReference type="PANTHER" id="PTHR23245">
    <property type="entry name" value="TRNA METHYLTRANSFERASE"/>
    <property type="match status" value="1"/>
</dbReference>
<feature type="compositionally biased region" description="Polar residues" evidence="8">
    <location>
        <begin position="586"/>
        <end position="596"/>
    </location>
</feature>
<dbReference type="CDD" id="cd02440">
    <property type="entry name" value="AdoMet_MTases"/>
    <property type="match status" value="1"/>
</dbReference>
<dbReference type="InterPro" id="IPR030382">
    <property type="entry name" value="MeTrfase_TRM5/TYW2"/>
</dbReference>
<keyword evidence="2" id="KW-0489">Methyltransferase</keyword>
<dbReference type="InterPro" id="IPR003827">
    <property type="entry name" value="tRNA_yW-synthesising"/>
</dbReference>
<dbReference type="SMART" id="SM00612">
    <property type="entry name" value="Kelch"/>
    <property type="match status" value="3"/>
</dbReference>
<evidence type="ECO:0000256" key="4">
    <source>
        <dbReference type="ARBA" id="ARBA00022691"/>
    </source>
</evidence>
<feature type="region of interest" description="Disordered" evidence="8">
    <location>
        <begin position="572"/>
        <end position="597"/>
    </location>
</feature>
<accession>A0AA87ZPE2</accession>
<dbReference type="FunFam" id="2.120.10.80:FF:000128">
    <property type="entry name" value="tRNA wybutosine-synthesizing protein 2/3/4"/>
    <property type="match status" value="1"/>
</dbReference>
<keyword evidence="3" id="KW-0808">Transferase</keyword>
<dbReference type="GO" id="GO:0031591">
    <property type="term" value="P:wybutosine biosynthetic process"/>
    <property type="evidence" value="ECO:0007669"/>
    <property type="project" value="TreeGrafter"/>
</dbReference>
<dbReference type="Pfam" id="PF02475">
    <property type="entry name" value="TRM5-TYW2_MTfase"/>
    <property type="match status" value="1"/>
</dbReference>
<dbReference type="SUPFAM" id="SSF111278">
    <property type="entry name" value="SSo0622-like"/>
    <property type="match status" value="1"/>
</dbReference>
<dbReference type="Gene3D" id="3.40.50.150">
    <property type="entry name" value="Vaccinia Virus protein VP39"/>
    <property type="match status" value="1"/>
</dbReference>
<dbReference type="Pfam" id="PF24681">
    <property type="entry name" value="Kelch_KLHDC2_KLHL20_DRC7"/>
    <property type="match status" value="1"/>
</dbReference>
<comment type="catalytic activity">
    <reaction evidence="7">
        <text>4-demethylwyosine(37) in tRNA(Phe) + S-adenosyl-L-methionine = 4-demethyl-7-[(3S)-3-amino-3-carboxypropyl]wyosine(37) in tRNA(Phe) + S-methyl-5'-thioadenosine + H(+)</text>
        <dbReference type="Rhea" id="RHEA:36355"/>
        <dbReference type="Rhea" id="RHEA-COMP:10164"/>
        <dbReference type="Rhea" id="RHEA-COMP:10378"/>
        <dbReference type="ChEBI" id="CHEBI:15378"/>
        <dbReference type="ChEBI" id="CHEBI:17509"/>
        <dbReference type="ChEBI" id="CHEBI:59789"/>
        <dbReference type="ChEBI" id="CHEBI:64315"/>
        <dbReference type="ChEBI" id="CHEBI:73550"/>
        <dbReference type="EC" id="2.5.1.114"/>
    </reaction>
</comment>
<dbReference type="Gene3D" id="3.30.1960.10">
    <property type="entry name" value="tRNA wybutosine-synthesizing-like"/>
    <property type="match status" value="1"/>
</dbReference>